<gene>
    <name evidence="1" type="ORF">EZI54_21565</name>
</gene>
<evidence type="ECO:0000313" key="1">
    <source>
        <dbReference type="EMBL" id="TBW48227.1"/>
    </source>
</evidence>
<reference evidence="1 2" key="1">
    <citation type="submission" date="2019-02" db="EMBL/GenBank/DDBJ databases">
        <title>Marinobacter halodurans sp. nov., a marine bacterium isolated from sea tidal flat.</title>
        <authorList>
            <person name="Yoo Y."/>
            <person name="Lee D.W."/>
            <person name="Kim B.S."/>
            <person name="Kim J.-J."/>
        </authorList>
    </citation>
    <scope>NUCLEOTIDE SEQUENCE [LARGE SCALE GENOMIC DNA]</scope>
    <source>
        <strain evidence="1 2">YJ-S3-2</strain>
    </source>
</reference>
<proteinExistence type="predicted"/>
<accession>A0ABY1ZI82</accession>
<evidence type="ECO:0000313" key="2">
    <source>
        <dbReference type="Proteomes" id="UP000313645"/>
    </source>
</evidence>
<dbReference type="EMBL" id="SJDL01000051">
    <property type="protein sequence ID" value="TBW48227.1"/>
    <property type="molecule type" value="Genomic_DNA"/>
</dbReference>
<evidence type="ECO:0008006" key="3">
    <source>
        <dbReference type="Google" id="ProtNLM"/>
    </source>
</evidence>
<keyword evidence="2" id="KW-1185">Reference proteome</keyword>
<comment type="caution">
    <text evidence="1">The sequence shown here is derived from an EMBL/GenBank/DDBJ whole genome shotgun (WGS) entry which is preliminary data.</text>
</comment>
<sequence>MQHVLQDHEFVRLVKEELTPQHTVYRIEVEGEGTLYSFDNHHTAVQYFDMLLRPFFAEARRRLRAASSRKVSADPPALV</sequence>
<name>A0ABY1ZI82_9GAMM</name>
<dbReference type="RefSeq" id="WP_131483952.1">
    <property type="nucleotide sequence ID" value="NZ_SJDL01000051.1"/>
</dbReference>
<dbReference type="Proteomes" id="UP000313645">
    <property type="component" value="Unassembled WGS sequence"/>
</dbReference>
<organism evidence="1 2">
    <name type="scientific">Marinobacter halodurans</name>
    <dbReference type="NCBI Taxonomy" id="2528979"/>
    <lineage>
        <taxon>Bacteria</taxon>
        <taxon>Pseudomonadati</taxon>
        <taxon>Pseudomonadota</taxon>
        <taxon>Gammaproteobacteria</taxon>
        <taxon>Pseudomonadales</taxon>
        <taxon>Marinobacteraceae</taxon>
        <taxon>Marinobacter</taxon>
    </lineage>
</organism>
<protein>
    <recommendedName>
        <fullName evidence="3">KTSC domain-containing protein</fullName>
    </recommendedName>
</protein>